<proteinExistence type="inferred from homology"/>
<dbReference type="FunFam" id="1.20.81.30:FF:000001">
    <property type="entry name" value="Type II secretion system protein F"/>
    <property type="match status" value="2"/>
</dbReference>
<evidence type="ECO:0000256" key="5">
    <source>
        <dbReference type="ARBA" id="ARBA00022519"/>
    </source>
</evidence>
<feature type="transmembrane region" description="Helical" evidence="10">
    <location>
        <begin position="170"/>
        <end position="193"/>
    </location>
</feature>
<evidence type="ECO:0000256" key="6">
    <source>
        <dbReference type="ARBA" id="ARBA00022692"/>
    </source>
</evidence>
<dbReference type="PROSITE" id="PS00874">
    <property type="entry name" value="T2SP_F"/>
    <property type="match status" value="1"/>
</dbReference>
<feature type="domain" description="Type II secretion system protein GspF" evidence="11">
    <location>
        <begin position="71"/>
        <end position="194"/>
    </location>
</feature>
<dbReference type="InterPro" id="IPR003004">
    <property type="entry name" value="GspF/PilC"/>
</dbReference>
<dbReference type="PANTHER" id="PTHR30012">
    <property type="entry name" value="GENERAL SECRETION PATHWAY PROTEIN"/>
    <property type="match status" value="1"/>
</dbReference>
<keyword evidence="4" id="KW-1003">Cell membrane</keyword>
<evidence type="ECO:0000256" key="7">
    <source>
        <dbReference type="ARBA" id="ARBA00022989"/>
    </source>
</evidence>
<feature type="transmembrane region" description="Helical" evidence="10">
    <location>
        <begin position="213"/>
        <end position="239"/>
    </location>
</feature>
<dbReference type="AlphaFoldDB" id="A0A918T1J6"/>
<keyword evidence="6 9" id="KW-0812">Transmembrane</keyword>
<sequence length="405" mass="43961">MPLYHYKALNARGELLDGQMEAAAPTEVVQRLQEQGHLPVEAKLASEASAASVWKGLFKPKSFAGARLVQFTQQLAILLGAGQPLDRALTILLELPEDEAAKRTVADVRDAVRGGASLSAALERQHGTFSRLYINMVRAGEAGGSLQETLSRLAEYLERSRALQGRVVNALIYPAILLVMVGLSLLFLLGYVVPQFAQMYESLDAELPLFTQIVLGVGLFVRDWWIVLVAVPALALWWFDRKRRDPAFRAAFDAWLLRRRFTGGLVARIETARLARTLGTLVRNGVPLLTALGIGRNVLGNRVLADDVDAAAEEVKNGVSLSNALARGKRFPRLALQMIQVGEESGALDTMLVKTAETFEHETAIALDRMLAALVPIVTIVLAAAVGVVVLAVLTPLYDLTNAIG</sequence>
<evidence type="ECO:0000256" key="3">
    <source>
        <dbReference type="ARBA" id="ARBA00022448"/>
    </source>
</evidence>
<feature type="transmembrane region" description="Helical" evidence="10">
    <location>
        <begin position="371"/>
        <end position="398"/>
    </location>
</feature>
<dbReference type="Proteomes" id="UP000646426">
    <property type="component" value="Unassembled WGS sequence"/>
</dbReference>
<evidence type="ECO:0000256" key="1">
    <source>
        <dbReference type="ARBA" id="ARBA00004429"/>
    </source>
</evidence>
<name>A0A918T1J6_9GAMM</name>
<evidence type="ECO:0000259" key="11">
    <source>
        <dbReference type="Pfam" id="PF00482"/>
    </source>
</evidence>
<dbReference type="PRINTS" id="PR00812">
    <property type="entry name" value="BCTERIALGSPF"/>
</dbReference>
<dbReference type="NCBIfam" id="NF047826">
    <property type="entry name" value="T3SSXpsF"/>
    <property type="match status" value="1"/>
</dbReference>
<dbReference type="InterPro" id="IPR018076">
    <property type="entry name" value="T2SS_GspF_dom"/>
</dbReference>
<dbReference type="InterPro" id="IPR001992">
    <property type="entry name" value="T2SS_GspF/T4SS_PilC_CS"/>
</dbReference>
<dbReference type="Pfam" id="PF00482">
    <property type="entry name" value="T2SSF"/>
    <property type="match status" value="2"/>
</dbReference>
<comment type="similarity">
    <text evidence="2 9">Belongs to the GSP F family.</text>
</comment>
<evidence type="ECO:0000256" key="2">
    <source>
        <dbReference type="ARBA" id="ARBA00005745"/>
    </source>
</evidence>
<dbReference type="InterPro" id="IPR042094">
    <property type="entry name" value="T2SS_GspF_sf"/>
</dbReference>
<keyword evidence="8 10" id="KW-0472">Membrane</keyword>
<reference evidence="12" key="1">
    <citation type="journal article" date="2014" name="Int. J. Syst. Evol. Microbiol.">
        <title>Complete genome sequence of Corynebacterium casei LMG S-19264T (=DSM 44701T), isolated from a smear-ripened cheese.</title>
        <authorList>
            <consortium name="US DOE Joint Genome Institute (JGI-PGF)"/>
            <person name="Walter F."/>
            <person name="Albersmeier A."/>
            <person name="Kalinowski J."/>
            <person name="Ruckert C."/>
        </authorList>
    </citation>
    <scope>NUCLEOTIDE SEQUENCE</scope>
    <source>
        <strain evidence="12">KCTC 23077</strain>
    </source>
</reference>
<keyword evidence="7 10" id="KW-1133">Transmembrane helix</keyword>
<keyword evidence="3 9" id="KW-0813">Transport</keyword>
<evidence type="ECO:0000256" key="9">
    <source>
        <dbReference type="RuleBase" id="RU003923"/>
    </source>
</evidence>
<keyword evidence="5" id="KW-0997">Cell inner membrane</keyword>
<evidence type="ECO:0000313" key="13">
    <source>
        <dbReference type="Proteomes" id="UP000646426"/>
    </source>
</evidence>
<protein>
    <submittedName>
        <fullName evidence="12">Type II secretion system protein F</fullName>
    </submittedName>
</protein>
<evidence type="ECO:0000256" key="4">
    <source>
        <dbReference type="ARBA" id="ARBA00022475"/>
    </source>
</evidence>
<dbReference type="GO" id="GO:0015628">
    <property type="term" value="P:protein secretion by the type II secretion system"/>
    <property type="evidence" value="ECO:0007669"/>
    <property type="project" value="TreeGrafter"/>
</dbReference>
<dbReference type="PANTHER" id="PTHR30012:SF7">
    <property type="entry name" value="PROTEIN TRANSPORT PROTEIN HOFC HOMOLOG"/>
    <property type="match status" value="1"/>
</dbReference>
<dbReference type="GO" id="GO:0005886">
    <property type="term" value="C:plasma membrane"/>
    <property type="evidence" value="ECO:0007669"/>
    <property type="project" value="UniProtKB-SubCell"/>
</dbReference>
<feature type="domain" description="Type II secretion system protein GspF" evidence="11">
    <location>
        <begin position="275"/>
        <end position="396"/>
    </location>
</feature>
<accession>A0A918T1J6</accession>
<comment type="subcellular location">
    <subcellularLocation>
        <location evidence="1 9">Cell inner membrane</location>
        <topology evidence="1 9">Multi-pass membrane protein</topology>
    </subcellularLocation>
</comment>
<gene>
    <name evidence="12" type="primary">xpsF</name>
    <name evidence="12" type="ORF">GCM10007067_24210</name>
</gene>
<organism evidence="12 13">
    <name type="scientific">Cognatilysobacter bugurensis</name>
    <dbReference type="NCBI Taxonomy" id="543356"/>
    <lineage>
        <taxon>Bacteria</taxon>
        <taxon>Pseudomonadati</taxon>
        <taxon>Pseudomonadota</taxon>
        <taxon>Gammaproteobacteria</taxon>
        <taxon>Lysobacterales</taxon>
        <taxon>Lysobacteraceae</taxon>
        <taxon>Cognatilysobacter</taxon>
    </lineage>
</organism>
<reference evidence="12" key="2">
    <citation type="submission" date="2020-09" db="EMBL/GenBank/DDBJ databases">
        <authorList>
            <person name="Sun Q."/>
            <person name="Kim S."/>
        </authorList>
    </citation>
    <scope>NUCLEOTIDE SEQUENCE</scope>
    <source>
        <strain evidence="12">KCTC 23077</strain>
    </source>
</reference>
<evidence type="ECO:0000313" key="12">
    <source>
        <dbReference type="EMBL" id="GHA85391.1"/>
    </source>
</evidence>
<evidence type="ECO:0000256" key="10">
    <source>
        <dbReference type="SAM" id="Phobius"/>
    </source>
</evidence>
<keyword evidence="13" id="KW-1185">Reference proteome</keyword>
<dbReference type="RefSeq" id="WP_189456896.1">
    <property type="nucleotide sequence ID" value="NZ_BMYD01000004.1"/>
</dbReference>
<evidence type="ECO:0000256" key="8">
    <source>
        <dbReference type="ARBA" id="ARBA00023136"/>
    </source>
</evidence>
<dbReference type="Gene3D" id="1.20.81.30">
    <property type="entry name" value="Type II secretion system (T2SS), domain F"/>
    <property type="match status" value="2"/>
</dbReference>
<dbReference type="EMBL" id="BMYD01000004">
    <property type="protein sequence ID" value="GHA85391.1"/>
    <property type="molecule type" value="Genomic_DNA"/>
</dbReference>
<comment type="caution">
    <text evidence="12">The sequence shown here is derived from an EMBL/GenBank/DDBJ whole genome shotgun (WGS) entry which is preliminary data.</text>
</comment>